<dbReference type="InterPro" id="IPR036217">
    <property type="entry name" value="MethylDNA_cys_MeTrfase_DNAb"/>
</dbReference>
<evidence type="ECO:0000313" key="13">
    <source>
        <dbReference type="Proteomes" id="UP000029525"/>
    </source>
</evidence>
<dbReference type="InterPro" id="IPR036388">
    <property type="entry name" value="WH-like_DNA-bd_sf"/>
</dbReference>
<dbReference type="PANTHER" id="PTHR10815">
    <property type="entry name" value="METHYLATED-DNA--PROTEIN-CYSTEINE METHYLTRANSFERASE"/>
    <property type="match status" value="1"/>
</dbReference>
<dbReference type="Gene3D" id="3.30.160.70">
    <property type="entry name" value="Methylated DNA-protein cysteine methyltransferase domain"/>
    <property type="match status" value="1"/>
</dbReference>
<dbReference type="Pfam" id="PF02870">
    <property type="entry name" value="Methyltransf_1N"/>
    <property type="match status" value="1"/>
</dbReference>
<dbReference type="GO" id="GO:0032259">
    <property type="term" value="P:methylation"/>
    <property type="evidence" value="ECO:0007669"/>
    <property type="project" value="UniProtKB-KW"/>
</dbReference>
<keyword evidence="7 9" id="KW-0234">DNA repair</keyword>
<dbReference type="GO" id="GO:0005737">
    <property type="term" value="C:cytoplasm"/>
    <property type="evidence" value="ECO:0007669"/>
    <property type="project" value="UniProtKB-SubCell"/>
</dbReference>
<feature type="active site" description="Nucleophile; methyl group acceptor" evidence="9">
    <location>
        <position position="139"/>
    </location>
</feature>
<dbReference type="Proteomes" id="UP000029525">
    <property type="component" value="Unassembled WGS sequence"/>
</dbReference>
<evidence type="ECO:0000256" key="7">
    <source>
        <dbReference type="ARBA" id="ARBA00023204"/>
    </source>
</evidence>
<evidence type="ECO:0000256" key="5">
    <source>
        <dbReference type="ARBA" id="ARBA00022679"/>
    </source>
</evidence>
<dbReference type="InterPro" id="IPR001497">
    <property type="entry name" value="MethylDNA_cys_MeTrfase_AS"/>
</dbReference>
<comment type="subcellular location">
    <subcellularLocation>
        <location evidence="9">Cytoplasm</location>
    </subcellularLocation>
</comment>
<evidence type="ECO:0000256" key="9">
    <source>
        <dbReference type="HAMAP-Rule" id="MF_00772"/>
    </source>
</evidence>
<dbReference type="PANTHER" id="PTHR10815:SF5">
    <property type="entry name" value="METHYLATED-DNA--PROTEIN-CYSTEINE METHYLTRANSFERASE"/>
    <property type="match status" value="1"/>
</dbReference>
<keyword evidence="5 9" id="KW-0808">Transferase</keyword>
<protein>
    <recommendedName>
        <fullName evidence="9">Methylated-DNA--protein-cysteine methyltransferase</fullName>
        <ecNumber evidence="9">2.1.1.63</ecNumber>
    </recommendedName>
    <alternativeName>
        <fullName evidence="9">6-O-methylguanine-DNA methyltransferase</fullName>
        <shortName evidence="9">MGMT</shortName>
    </alternativeName>
    <alternativeName>
        <fullName evidence="9">O-6-methylguanine-DNA-alkyltransferase</fullName>
    </alternativeName>
</protein>
<feature type="domain" description="Methylated-DNA-[protein]-cysteine S-methyltransferase DNA binding" evidence="10">
    <location>
        <begin position="88"/>
        <end position="167"/>
    </location>
</feature>
<reference evidence="12 13" key="1">
    <citation type="submission" date="2014-07" db="EMBL/GenBank/DDBJ databases">
        <authorList>
            <person name="McCorrison J."/>
            <person name="Sanka R."/>
            <person name="Torralba M."/>
            <person name="Gillis M."/>
            <person name="Haft D.H."/>
            <person name="Methe B."/>
            <person name="Sutton G."/>
            <person name="Nelson K.E."/>
        </authorList>
    </citation>
    <scope>NUCLEOTIDE SEQUENCE [LARGE SCALE GENOMIC DNA]</scope>
    <source>
        <strain evidence="12 13">DNF00320</strain>
    </source>
</reference>
<gene>
    <name evidence="12" type="ORF">HMPREF0647_00155</name>
</gene>
<comment type="catalytic activity">
    <reaction evidence="8 9">
        <text>a 6-O-methyl-2'-deoxyguanosine in DNA + L-cysteinyl-[protein] = S-methyl-L-cysteinyl-[protein] + a 2'-deoxyguanosine in DNA</text>
        <dbReference type="Rhea" id="RHEA:24000"/>
        <dbReference type="Rhea" id="RHEA-COMP:10131"/>
        <dbReference type="Rhea" id="RHEA-COMP:10132"/>
        <dbReference type="Rhea" id="RHEA-COMP:11367"/>
        <dbReference type="Rhea" id="RHEA-COMP:11368"/>
        <dbReference type="ChEBI" id="CHEBI:29950"/>
        <dbReference type="ChEBI" id="CHEBI:82612"/>
        <dbReference type="ChEBI" id="CHEBI:85445"/>
        <dbReference type="ChEBI" id="CHEBI:85448"/>
        <dbReference type="EC" id="2.1.1.63"/>
    </reaction>
</comment>
<evidence type="ECO:0000256" key="6">
    <source>
        <dbReference type="ARBA" id="ARBA00022763"/>
    </source>
</evidence>
<evidence type="ECO:0000259" key="11">
    <source>
        <dbReference type="Pfam" id="PF02870"/>
    </source>
</evidence>
<dbReference type="HAMAP" id="MF_00772">
    <property type="entry name" value="OGT"/>
    <property type="match status" value="1"/>
</dbReference>
<evidence type="ECO:0000313" key="12">
    <source>
        <dbReference type="EMBL" id="KGF46007.1"/>
    </source>
</evidence>
<evidence type="ECO:0000256" key="1">
    <source>
        <dbReference type="ARBA" id="ARBA00001286"/>
    </source>
</evidence>
<comment type="function">
    <text evidence="9">Involved in the cellular defense against the biological effects of O6-methylguanine (O6-MeG) and O4-methylthymine (O4-MeT) in DNA. Repairs the methylated nucleobase in DNA by stoichiometrically transferring the methyl group to a cysteine residue in the enzyme. This is a suicide reaction: the enzyme is irreversibly inactivated.</text>
</comment>
<dbReference type="AlphaFoldDB" id="A0A096BTF4"/>
<comment type="similarity">
    <text evidence="2 9">Belongs to the MGMT family.</text>
</comment>
<dbReference type="PROSITE" id="PS00374">
    <property type="entry name" value="MGMT"/>
    <property type="match status" value="1"/>
</dbReference>
<dbReference type="InterPro" id="IPR014048">
    <property type="entry name" value="MethylDNA_cys_MeTrfase_DNA-bd"/>
</dbReference>
<dbReference type="Gene3D" id="1.10.10.10">
    <property type="entry name" value="Winged helix-like DNA-binding domain superfamily/Winged helix DNA-binding domain"/>
    <property type="match status" value="1"/>
</dbReference>
<dbReference type="GO" id="GO:0003908">
    <property type="term" value="F:methylated-DNA-[protein]-cysteine S-methyltransferase activity"/>
    <property type="evidence" value="ECO:0007669"/>
    <property type="project" value="UniProtKB-UniRule"/>
</dbReference>
<keyword evidence="6 9" id="KW-0227">DNA damage</keyword>
<evidence type="ECO:0000259" key="10">
    <source>
        <dbReference type="Pfam" id="PF01035"/>
    </source>
</evidence>
<sequence>MAKKQRSKNPIYYCLISALESPFFVAERNNKICGCGWQNTDYFDDFANCVLVQRNDRPLLAEACKQLDEYFAGNRTQFDLPLLLEGTDFQRKAWATLCNIPYGETVSYGGEARRMGMPKAVRAVGGANHANPIAIIVPCHRVIAASGKLCGYGGGVERKVKLLALEKAHKPQ</sequence>
<comment type="caution">
    <text evidence="12">The sequence shown here is derived from an EMBL/GenBank/DDBJ whole genome shotgun (WGS) entry which is preliminary data.</text>
</comment>
<evidence type="ECO:0000256" key="2">
    <source>
        <dbReference type="ARBA" id="ARBA00008711"/>
    </source>
</evidence>
<dbReference type="InterPro" id="IPR023546">
    <property type="entry name" value="MGMT"/>
</dbReference>
<dbReference type="RefSeq" id="WP_036865670.1">
    <property type="nucleotide sequence ID" value="NZ_JRNQ01000001.1"/>
</dbReference>
<dbReference type="SUPFAM" id="SSF53155">
    <property type="entry name" value="Methylated DNA-protein cysteine methyltransferase domain"/>
    <property type="match status" value="1"/>
</dbReference>
<evidence type="ECO:0000256" key="4">
    <source>
        <dbReference type="ARBA" id="ARBA00022603"/>
    </source>
</evidence>
<dbReference type="FunFam" id="1.10.10.10:FF:000214">
    <property type="entry name" value="Methylated-DNA--protein-cysteine methyltransferase"/>
    <property type="match status" value="1"/>
</dbReference>
<keyword evidence="3 9" id="KW-0963">Cytoplasm</keyword>
<keyword evidence="4 9" id="KW-0489">Methyltransferase</keyword>
<organism evidence="12 13">
    <name type="scientific">Prevotella bivia DNF00320</name>
    <dbReference type="NCBI Taxonomy" id="1401068"/>
    <lineage>
        <taxon>Bacteria</taxon>
        <taxon>Pseudomonadati</taxon>
        <taxon>Bacteroidota</taxon>
        <taxon>Bacteroidia</taxon>
        <taxon>Bacteroidales</taxon>
        <taxon>Prevotellaceae</taxon>
        <taxon>Prevotella</taxon>
    </lineage>
</organism>
<feature type="domain" description="Methylguanine DNA methyltransferase ribonuclease-like" evidence="11">
    <location>
        <begin position="22"/>
        <end position="83"/>
    </location>
</feature>
<evidence type="ECO:0000256" key="8">
    <source>
        <dbReference type="ARBA" id="ARBA00049348"/>
    </source>
</evidence>
<dbReference type="InterPro" id="IPR036631">
    <property type="entry name" value="MGMT_N_sf"/>
</dbReference>
<name>A0A096BTF4_9BACT</name>
<dbReference type="CDD" id="cd06445">
    <property type="entry name" value="ATase"/>
    <property type="match status" value="1"/>
</dbReference>
<dbReference type="EMBL" id="JRNQ01000001">
    <property type="protein sequence ID" value="KGF46007.1"/>
    <property type="molecule type" value="Genomic_DNA"/>
</dbReference>
<comment type="miscellaneous">
    <text evidence="9">This enzyme catalyzes only one turnover and therefore is not strictly catalytic. According to one definition, an enzyme is a biocatalyst that acts repeatedly and over many reaction cycles.</text>
</comment>
<evidence type="ECO:0000256" key="3">
    <source>
        <dbReference type="ARBA" id="ARBA00022490"/>
    </source>
</evidence>
<accession>A0A096BTF4</accession>
<dbReference type="OrthoDB" id="9802228at2"/>
<dbReference type="SUPFAM" id="SSF46767">
    <property type="entry name" value="Methylated DNA-protein cysteine methyltransferase, C-terminal domain"/>
    <property type="match status" value="1"/>
</dbReference>
<comment type="catalytic activity">
    <reaction evidence="1 9">
        <text>a 4-O-methyl-thymidine in DNA + L-cysteinyl-[protein] = a thymidine in DNA + S-methyl-L-cysteinyl-[protein]</text>
        <dbReference type="Rhea" id="RHEA:53428"/>
        <dbReference type="Rhea" id="RHEA-COMP:10131"/>
        <dbReference type="Rhea" id="RHEA-COMP:10132"/>
        <dbReference type="Rhea" id="RHEA-COMP:13555"/>
        <dbReference type="Rhea" id="RHEA-COMP:13556"/>
        <dbReference type="ChEBI" id="CHEBI:29950"/>
        <dbReference type="ChEBI" id="CHEBI:82612"/>
        <dbReference type="ChEBI" id="CHEBI:137386"/>
        <dbReference type="ChEBI" id="CHEBI:137387"/>
        <dbReference type="EC" id="2.1.1.63"/>
    </reaction>
</comment>
<dbReference type="GO" id="GO:0006307">
    <property type="term" value="P:DNA alkylation repair"/>
    <property type="evidence" value="ECO:0007669"/>
    <property type="project" value="UniProtKB-UniRule"/>
</dbReference>
<dbReference type="EC" id="2.1.1.63" evidence="9"/>
<dbReference type="Pfam" id="PF01035">
    <property type="entry name" value="DNA_binding_1"/>
    <property type="match status" value="1"/>
</dbReference>
<proteinExistence type="inferred from homology"/>
<dbReference type="InterPro" id="IPR008332">
    <property type="entry name" value="MethylG_MeTrfase_N"/>
</dbReference>
<dbReference type="NCBIfam" id="TIGR00589">
    <property type="entry name" value="ogt"/>
    <property type="match status" value="1"/>
</dbReference>